<dbReference type="NCBIfam" id="NF008277">
    <property type="entry name" value="PRK11055.1"/>
    <property type="match status" value="1"/>
</dbReference>
<name>A0A2N5H6J4_9BACI</name>
<dbReference type="Pfam" id="PF01263">
    <property type="entry name" value="Aldose_epim"/>
    <property type="match status" value="1"/>
</dbReference>
<dbReference type="InterPro" id="IPR015443">
    <property type="entry name" value="Aldose_1-epimerase"/>
</dbReference>
<dbReference type="InterPro" id="IPR047215">
    <property type="entry name" value="Galactose_mutarotase-like"/>
</dbReference>
<comment type="pathway">
    <text evidence="2 8">Carbohydrate metabolism; hexose metabolism.</text>
</comment>
<evidence type="ECO:0000256" key="3">
    <source>
        <dbReference type="ARBA" id="ARBA00006206"/>
    </source>
</evidence>
<dbReference type="OrthoDB" id="9779408at2"/>
<keyword evidence="6 8" id="KW-0413">Isomerase</keyword>
<dbReference type="PIRSF" id="PIRSF005096">
    <property type="entry name" value="GALM"/>
    <property type="match status" value="1"/>
</dbReference>
<dbReference type="EMBL" id="PGVE01000107">
    <property type="protein sequence ID" value="PLS01126.1"/>
    <property type="molecule type" value="Genomic_DNA"/>
</dbReference>
<comment type="catalytic activity">
    <reaction evidence="1 8">
        <text>alpha-D-glucose = beta-D-glucose</text>
        <dbReference type="Rhea" id="RHEA:10264"/>
        <dbReference type="ChEBI" id="CHEBI:15903"/>
        <dbReference type="ChEBI" id="CHEBI:17925"/>
        <dbReference type="EC" id="5.1.3.3"/>
    </reaction>
</comment>
<dbReference type="InterPro" id="IPR011013">
    <property type="entry name" value="Gal_mutarotase_sf_dom"/>
</dbReference>
<dbReference type="GO" id="GO:0030246">
    <property type="term" value="F:carbohydrate binding"/>
    <property type="evidence" value="ECO:0007669"/>
    <property type="project" value="InterPro"/>
</dbReference>
<dbReference type="GO" id="GO:0005737">
    <property type="term" value="C:cytoplasm"/>
    <property type="evidence" value="ECO:0007669"/>
    <property type="project" value="TreeGrafter"/>
</dbReference>
<evidence type="ECO:0000313" key="12">
    <source>
        <dbReference type="EMBL" id="PLS01126.1"/>
    </source>
</evidence>
<keyword evidence="13" id="KW-1185">Reference proteome</keyword>
<dbReference type="PANTHER" id="PTHR10091">
    <property type="entry name" value="ALDOSE-1-EPIMERASE"/>
    <property type="match status" value="1"/>
</dbReference>
<evidence type="ECO:0000256" key="6">
    <source>
        <dbReference type="ARBA" id="ARBA00023235"/>
    </source>
</evidence>
<dbReference type="GO" id="GO:0004034">
    <property type="term" value="F:aldose 1-epimerase activity"/>
    <property type="evidence" value="ECO:0007669"/>
    <property type="project" value="UniProtKB-EC"/>
</dbReference>
<dbReference type="UniPathway" id="UPA00242"/>
<evidence type="ECO:0000256" key="2">
    <source>
        <dbReference type="ARBA" id="ARBA00005028"/>
    </source>
</evidence>
<feature type="active site" description="Proton donor" evidence="9">
    <location>
        <position position="179"/>
    </location>
</feature>
<comment type="similarity">
    <text evidence="3 8">Belongs to the aldose epimerase family.</text>
</comment>
<protein>
    <recommendedName>
        <fullName evidence="5 8">Aldose 1-epimerase</fullName>
        <ecNumber evidence="4 8">5.1.3.3</ecNumber>
    </recommendedName>
</protein>
<feature type="binding site" evidence="10">
    <location>
        <position position="252"/>
    </location>
    <ligand>
        <name>beta-D-galactose</name>
        <dbReference type="ChEBI" id="CHEBI:27667"/>
    </ligand>
</feature>
<dbReference type="Gene3D" id="2.70.98.10">
    <property type="match status" value="1"/>
</dbReference>
<gene>
    <name evidence="12" type="ORF">CVD27_26940</name>
</gene>
<dbReference type="Proteomes" id="UP000234950">
    <property type="component" value="Unassembled WGS sequence"/>
</dbReference>
<evidence type="ECO:0000256" key="1">
    <source>
        <dbReference type="ARBA" id="ARBA00001614"/>
    </source>
</evidence>
<organism evidence="12 13">
    <name type="scientific">Neobacillus cucumis</name>
    <dbReference type="NCBI Taxonomy" id="1740721"/>
    <lineage>
        <taxon>Bacteria</taxon>
        <taxon>Bacillati</taxon>
        <taxon>Bacillota</taxon>
        <taxon>Bacilli</taxon>
        <taxon>Bacillales</taxon>
        <taxon>Bacillaceae</taxon>
        <taxon>Neobacillus</taxon>
    </lineage>
</organism>
<evidence type="ECO:0000256" key="7">
    <source>
        <dbReference type="ARBA" id="ARBA00023277"/>
    </source>
</evidence>
<comment type="caution">
    <text evidence="12">The sequence shown here is derived from an EMBL/GenBank/DDBJ whole genome shotgun (WGS) entry which is preliminary data.</text>
</comment>
<dbReference type="EC" id="5.1.3.3" evidence="4 8"/>
<evidence type="ECO:0000256" key="4">
    <source>
        <dbReference type="ARBA" id="ARBA00013185"/>
    </source>
</evidence>
<feature type="active site" description="Proton acceptor" evidence="9">
    <location>
        <position position="313"/>
    </location>
</feature>
<dbReference type="PANTHER" id="PTHR10091:SF0">
    <property type="entry name" value="GALACTOSE MUTAROTASE"/>
    <property type="match status" value="1"/>
</dbReference>
<evidence type="ECO:0000256" key="10">
    <source>
        <dbReference type="PIRSR" id="PIRSR005096-2"/>
    </source>
</evidence>
<evidence type="ECO:0000256" key="8">
    <source>
        <dbReference type="PIRNR" id="PIRNR005096"/>
    </source>
</evidence>
<dbReference type="GO" id="GO:0006006">
    <property type="term" value="P:glucose metabolic process"/>
    <property type="evidence" value="ECO:0007669"/>
    <property type="project" value="TreeGrafter"/>
</dbReference>
<evidence type="ECO:0000256" key="9">
    <source>
        <dbReference type="PIRSR" id="PIRSR005096-1"/>
    </source>
</evidence>
<dbReference type="CDD" id="cd09019">
    <property type="entry name" value="galactose_mutarotase_like"/>
    <property type="match status" value="1"/>
</dbReference>
<dbReference type="InterPro" id="IPR018052">
    <property type="entry name" value="Ald1_epimerase_CS"/>
</dbReference>
<evidence type="ECO:0000256" key="5">
    <source>
        <dbReference type="ARBA" id="ARBA00014165"/>
    </source>
</evidence>
<dbReference type="SUPFAM" id="SSF74650">
    <property type="entry name" value="Galactose mutarotase-like"/>
    <property type="match status" value="1"/>
</dbReference>
<dbReference type="PROSITE" id="PS00545">
    <property type="entry name" value="ALDOSE_1_EPIMERASE"/>
    <property type="match status" value="1"/>
</dbReference>
<evidence type="ECO:0000256" key="11">
    <source>
        <dbReference type="PIRSR" id="PIRSR005096-3"/>
    </source>
</evidence>
<dbReference type="InterPro" id="IPR014718">
    <property type="entry name" value="GH-type_carb-bd"/>
</dbReference>
<feature type="binding site" evidence="11">
    <location>
        <begin position="179"/>
        <end position="181"/>
    </location>
    <ligand>
        <name>beta-D-galactose</name>
        <dbReference type="ChEBI" id="CHEBI:27667"/>
    </ligand>
</feature>
<evidence type="ECO:0000313" key="13">
    <source>
        <dbReference type="Proteomes" id="UP000234950"/>
    </source>
</evidence>
<sequence length="350" mass="39181">MKVIQENFGQLNNQTVNSYTLINDHGMELTCINYGCIITKIITPDRNGNFENIVLGYDTLEEYVKGSYFFGTIVGRVAGRIKGGSFELDGKTYTLAKNENNNHLHGGNSGFDKVIWDASVIENDQEVSVQFSYLSPNGEEGYPGNLNVKVTYILNNLNELTIHYSGVSDEKTLLNMTNHSYFNLSGNLKKDILNHSLSIKSEKFLELNDELLPTGKLVDVLETPFDFTNDRLIQSGIESDHPQNKLAGQGYDHPFVLSANHDQEIILKDSESGRTLTIETDEPGVVVYSGNQMKSEGEIYGVPSCKYLGICLETQGLPDAIHHPNFPSWVLEKDQEYTTITKYKFGLLDK</sequence>
<dbReference type="InterPro" id="IPR008183">
    <property type="entry name" value="Aldose_1/G6P_1-epimerase"/>
</dbReference>
<dbReference type="RefSeq" id="WP_101652417.1">
    <property type="nucleotide sequence ID" value="NZ_PGVE01000107.1"/>
</dbReference>
<dbReference type="GO" id="GO:0033499">
    <property type="term" value="P:galactose catabolic process via UDP-galactose, Leloir pathway"/>
    <property type="evidence" value="ECO:0007669"/>
    <property type="project" value="TreeGrafter"/>
</dbReference>
<dbReference type="AlphaFoldDB" id="A0A2N5H6J4"/>
<keyword evidence="7 8" id="KW-0119">Carbohydrate metabolism</keyword>
<proteinExistence type="inferred from homology"/>
<accession>A0A2N5H6J4</accession>
<reference evidence="12 13" key="1">
    <citation type="submission" date="2017-11" db="EMBL/GenBank/DDBJ databases">
        <title>Comparitive Functional Genomics of Dry Heat Resistant strains isolated from the Viking Spacecraft.</title>
        <authorList>
            <person name="Seuylemezian A."/>
            <person name="Cooper K."/>
            <person name="Vaishampayan P."/>
        </authorList>
    </citation>
    <scope>NUCLEOTIDE SEQUENCE [LARGE SCALE GENOMIC DNA]</scope>
    <source>
        <strain evidence="12 13">V32-6</strain>
    </source>
</reference>